<dbReference type="SUPFAM" id="SSF48452">
    <property type="entry name" value="TPR-like"/>
    <property type="match status" value="1"/>
</dbReference>
<keyword evidence="9" id="KW-1185">Reference proteome</keyword>
<dbReference type="Gene3D" id="1.25.40.900">
    <property type="match status" value="1"/>
</dbReference>
<evidence type="ECO:0000313" key="9">
    <source>
        <dbReference type="Proteomes" id="UP000646484"/>
    </source>
</evidence>
<evidence type="ECO:0000256" key="1">
    <source>
        <dbReference type="ARBA" id="ARBA00004442"/>
    </source>
</evidence>
<dbReference type="InterPro" id="IPR011990">
    <property type="entry name" value="TPR-like_helical_dom_sf"/>
</dbReference>
<evidence type="ECO:0000256" key="4">
    <source>
        <dbReference type="ARBA" id="ARBA00023136"/>
    </source>
</evidence>
<dbReference type="Gene3D" id="1.25.40.390">
    <property type="match status" value="1"/>
</dbReference>
<dbReference type="RefSeq" id="WP_186976702.1">
    <property type="nucleotide sequence ID" value="NZ_JACOOH010000006.1"/>
</dbReference>
<dbReference type="InterPro" id="IPR012944">
    <property type="entry name" value="SusD_RagB_dom"/>
</dbReference>
<comment type="similarity">
    <text evidence="2">Belongs to the SusD family.</text>
</comment>
<evidence type="ECO:0000259" key="6">
    <source>
        <dbReference type="Pfam" id="PF07980"/>
    </source>
</evidence>
<dbReference type="InterPro" id="IPR033985">
    <property type="entry name" value="SusD-like_N"/>
</dbReference>
<reference evidence="8 9" key="1">
    <citation type="submission" date="2020-08" db="EMBL/GenBank/DDBJ databases">
        <title>Genome public.</title>
        <authorList>
            <person name="Liu C."/>
            <person name="Sun Q."/>
        </authorList>
    </citation>
    <scope>NUCLEOTIDE SEQUENCE [LARGE SCALE GENOMIC DNA]</scope>
    <source>
        <strain evidence="8 9">NSJ-56</strain>
    </source>
</reference>
<feature type="domain" description="RagB/SusD" evidence="6">
    <location>
        <begin position="227"/>
        <end position="433"/>
    </location>
</feature>
<protein>
    <submittedName>
        <fullName evidence="8">RagB/SusD family nutrient uptake outer membrane protein</fullName>
    </submittedName>
</protein>
<feature type="domain" description="SusD-like N-terminal" evidence="7">
    <location>
        <begin position="99"/>
        <end position="200"/>
    </location>
</feature>
<keyword evidence="5" id="KW-0998">Cell outer membrane</keyword>
<evidence type="ECO:0000259" key="7">
    <source>
        <dbReference type="Pfam" id="PF14322"/>
    </source>
</evidence>
<accession>A0ABR7D2L6</accession>
<comment type="caution">
    <text evidence="8">The sequence shown here is derived from an EMBL/GenBank/DDBJ whole genome shotgun (WGS) entry which is preliminary data.</text>
</comment>
<evidence type="ECO:0000256" key="5">
    <source>
        <dbReference type="ARBA" id="ARBA00023237"/>
    </source>
</evidence>
<evidence type="ECO:0000256" key="3">
    <source>
        <dbReference type="ARBA" id="ARBA00022729"/>
    </source>
</evidence>
<gene>
    <name evidence="8" type="ORF">H8S64_13740</name>
</gene>
<proteinExistence type="inferred from homology"/>
<dbReference type="Pfam" id="PF07980">
    <property type="entry name" value="SusD_RagB"/>
    <property type="match status" value="1"/>
</dbReference>
<organism evidence="8 9">
    <name type="scientific">Butyricimonas hominis</name>
    <dbReference type="NCBI Taxonomy" id="2763032"/>
    <lineage>
        <taxon>Bacteria</taxon>
        <taxon>Pseudomonadati</taxon>
        <taxon>Bacteroidota</taxon>
        <taxon>Bacteroidia</taxon>
        <taxon>Bacteroidales</taxon>
        <taxon>Odoribacteraceae</taxon>
        <taxon>Butyricimonas</taxon>
    </lineage>
</organism>
<dbReference type="PROSITE" id="PS51257">
    <property type="entry name" value="PROKAR_LIPOPROTEIN"/>
    <property type="match status" value="1"/>
</dbReference>
<dbReference type="Pfam" id="PF14322">
    <property type="entry name" value="SusD-like_3"/>
    <property type="match status" value="1"/>
</dbReference>
<evidence type="ECO:0000313" key="8">
    <source>
        <dbReference type="EMBL" id="MBC5622162.1"/>
    </source>
</evidence>
<name>A0ABR7D2L6_9BACT</name>
<keyword evidence="3" id="KW-0732">Signal</keyword>
<comment type="subcellular location">
    <subcellularLocation>
        <location evidence="1">Cell outer membrane</location>
    </subcellularLocation>
</comment>
<dbReference type="Proteomes" id="UP000646484">
    <property type="component" value="Unassembled WGS sequence"/>
</dbReference>
<keyword evidence="4" id="KW-0472">Membrane</keyword>
<dbReference type="EMBL" id="JACOOH010000006">
    <property type="protein sequence ID" value="MBC5622162.1"/>
    <property type="molecule type" value="Genomic_DNA"/>
</dbReference>
<evidence type="ECO:0000256" key="2">
    <source>
        <dbReference type="ARBA" id="ARBA00006275"/>
    </source>
</evidence>
<sequence>MKRLTILWVFVALLWGGCDDFLTSRDNTQVLEKTLFADREGVEDALYGIYSGLAKPELYGFYVPCRMDLLAQFYKPGNTALYDVLHYDFLKPAGREVCNSIWKTMYRSISDINSFLANLDAYEGESLMFGDLYRGEALGLRAYLHFDLLRMYAPVKLGERGIPYITRFGSSVTSFSTVKECYNLIIDDLLEAEKLLRQDDTLLMLPRVRSHEFVICRNREVHFNWYAVQATLARVYYMRGEPGDLEKAGEYARAVIDSEKFPLISDPKDARFVVAGVVAETEAVWGLSNKNLYDPMAECFLTTSDYSAYKPSDSDMSLYESKAGNDWRKEWLIAPPGTGGSTRWVKIIDPVEAGISSLMPAGVEGVNQIRVTEMYLIAAEAALESHPETARKYLEDLVSSRGLERFEGEVTLENIDKEWRRELAQEGQVWFRMKHRHPETVEAVDRNVITMTEEMWQLLIPDDEFEFREDFTM</sequence>